<accession>A0A4U0XMM3</accession>
<dbReference type="Proteomes" id="UP000308768">
    <property type="component" value="Unassembled WGS sequence"/>
</dbReference>
<dbReference type="STRING" id="331657.A0A4U0XMM3"/>
<dbReference type="AlphaFoldDB" id="A0A4U0XMM3"/>
<dbReference type="OrthoDB" id="3365267at2759"/>
<keyword evidence="1" id="KW-1133">Transmembrane helix</keyword>
<name>A0A4U0XMM3_9PEZI</name>
<comment type="caution">
    <text evidence="2">The sequence shown here is derived from an EMBL/GenBank/DDBJ whole genome shotgun (WGS) entry which is preliminary data.</text>
</comment>
<organism evidence="2 3">
    <name type="scientific">Cryomyces minteri</name>
    <dbReference type="NCBI Taxonomy" id="331657"/>
    <lineage>
        <taxon>Eukaryota</taxon>
        <taxon>Fungi</taxon>
        <taxon>Dikarya</taxon>
        <taxon>Ascomycota</taxon>
        <taxon>Pezizomycotina</taxon>
        <taxon>Dothideomycetes</taxon>
        <taxon>Dothideomycetes incertae sedis</taxon>
        <taxon>Cryomyces</taxon>
    </lineage>
</organism>
<keyword evidence="3" id="KW-1185">Reference proteome</keyword>
<evidence type="ECO:0000313" key="2">
    <source>
        <dbReference type="EMBL" id="TKA78540.1"/>
    </source>
</evidence>
<keyword evidence="1" id="KW-0812">Transmembrane</keyword>
<evidence type="ECO:0000313" key="3">
    <source>
        <dbReference type="Proteomes" id="UP000308768"/>
    </source>
</evidence>
<reference evidence="2 3" key="1">
    <citation type="submission" date="2017-03" db="EMBL/GenBank/DDBJ databases">
        <title>Genomes of endolithic fungi from Antarctica.</title>
        <authorList>
            <person name="Coleine C."/>
            <person name="Masonjones S."/>
            <person name="Stajich J.E."/>
        </authorList>
    </citation>
    <scope>NUCLEOTIDE SEQUENCE [LARGE SCALE GENOMIC DNA]</scope>
    <source>
        <strain evidence="2 3">CCFEE 5187</strain>
    </source>
</reference>
<gene>
    <name evidence="2" type="ORF">B0A49_01645</name>
</gene>
<sequence length="209" mass="22986">MSSDSFAILRKHAGPDLTALAEEHMKHDLQQSDRETLQKAASKLSTYAAIGSVIGIGLGIWAAYRIRSTRAAMFNAFRAAEKPTHVQFAGGRTGTRTPLAVQGEVWRRWNLADILQFLDTAEVIPDITPLLQPTALGDYATYFFFSLGGLFLGGETGALTGSIAANRTITRDPESRKRIETAFRRFRADVLRRQAETLERGAEGNVLSM</sequence>
<dbReference type="EMBL" id="NAJN01000138">
    <property type="protein sequence ID" value="TKA78540.1"/>
    <property type="molecule type" value="Genomic_DNA"/>
</dbReference>
<feature type="transmembrane region" description="Helical" evidence="1">
    <location>
        <begin position="44"/>
        <end position="64"/>
    </location>
</feature>
<evidence type="ECO:0000256" key="1">
    <source>
        <dbReference type="SAM" id="Phobius"/>
    </source>
</evidence>
<proteinExistence type="predicted"/>
<protein>
    <submittedName>
        <fullName evidence="2">Uncharacterized protein</fullName>
    </submittedName>
</protein>
<keyword evidence="1" id="KW-0472">Membrane</keyword>